<reference evidence="2" key="1">
    <citation type="submission" date="2021-02" db="EMBL/GenBank/DDBJ databases">
        <authorList>
            <person name="Nowell W R."/>
        </authorList>
    </citation>
    <scope>NUCLEOTIDE SEQUENCE</scope>
</reference>
<dbReference type="InterPro" id="IPR006073">
    <property type="entry name" value="GTP-bd"/>
</dbReference>
<gene>
    <name evidence="2" type="ORF">FME351_LOCUS18538</name>
</gene>
<proteinExistence type="predicted"/>
<organism evidence="2 3">
    <name type="scientific">Rotaria socialis</name>
    <dbReference type="NCBI Taxonomy" id="392032"/>
    <lineage>
        <taxon>Eukaryota</taxon>
        <taxon>Metazoa</taxon>
        <taxon>Spiralia</taxon>
        <taxon>Gnathifera</taxon>
        <taxon>Rotifera</taxon>
        <taxon>Eurotatoria</taxon>
        <taxon>Bdelloidea</taxon>
        <taxon>Philodinida</taxon>
        <taxon>Philodinidae</taxon>
        <taxon>Rotaria</taxon>
    </lineage>
</organism>
<evidence type="ECO:0000259" key="1">
    <source>
        <dbReference type="Pfam" id="PF01926"/>
    </source>
</evidence>
<dbReference type="Gene3D" id="3.40.50.300">
    <property type="entry name" value="P-loop containing nucleotide triphosphate hydrolases"/>
    <property type="match status" value="1"/>
</dbReference>
<feature type="non-terminal residue" evidence="2">
    <location>
        <position position="107"/>
    </location>
</feature>
<dbReference type="InterPro" id="IPR027417">
    <property type="entry name" value="P-loop_NTPase"/>
</dbReference>
<protein>
    <recommendedName>
        <fullName evidence="1">G domain-containing protein</fullName>
    </recommendedName>
</protein>
<dbReference type="SUPFAM" id="SSF52540">
    <property type="entry name" value="P-loop containing nucleoside triphosphate hydrolases"/>
    <property type="match status" value="1"/>
</dbReference>
<dbReference type="EMBL" id="CAJNYU010002304">
    <property type="protein sequence ID" value="CAF3532194.1"/>
    <property type="molecule type" value="Genomic_DNA"/>
</dbReference>
<dbReference type="PANTHER" id="PTHR34726">
    <property type="entry name" value="GBP DOMAIN-CONTAINING PROTEIN"/>
    <property type="match status" value="1"/>
</dbReference>
<name>A0A818IZF6_9BILA</name>
<dbReference type="GO" id="GO:0005525">
    <property type="term" value="F:GTP binding"/>
    <property type="evidence" value="ECO:0007669"/>
    <property type="project" value="InterPro"/>
</dbReference>
<dbReference type="AlphaFoldDB" id="A0A818IZF6"/>
<feature type="non-terminal residue" evidence="2">
    <location>
        <position position="1"/>
    </location>
</feature>
<sequence length="107" mass="11655">PYDVIIHIQSLKDLVKNGWEITVHNTAKMAKPSKTVTEYEASLTVGMLGSYNRGKSYLLNQLCKTQFPSGRLLPTDGISITASRETVANLIFLDTAGTDTPVNQSGL</sequence>
<feature type="domain" description="G" evidence="1">
    <location>
        <begin position="44"/>
        <end position="98"/>
    </location>
</feature>
<evidence type="ECO:0000313" key="2">
    <source>
        <dbReference type="EMBL" id="CAF3532194.1"/>
    </source>
</evidence>
<comment type="caution">
    <text evidence="2">The sequence shown here is derived from an EMBL/GenBank/DDBJ whole genome shotgun (WGS) entry which is preliminary data.</text>
</comment>
<dbReference type="Pfam" id="PF01926">
    <property type="entry name" value="MMR_HSR1"/>
    <property type="match status" value="1"/>
</dbReference>
<dbReference type="PANTHER" id="PTHR34726:SF3">
    <property type="entry name" value="GUANYLATE-BINDING PROTEIN N-TERMINAL DOMAIN-CONTAINING PROTEIN-RELATED"/>
    <property type="match status" value="1"/>
</dbReference>
<evidence type="ECO:0000313" key="3">
    <source>
        <dbReference type="Proteomes" id="UP000663869"/>
    </source>
</evidence>
<dbReference type="Proteomes" id="UP000663869">
    <property type="component" value="Unassembled WGS sequence"/>
</dbReference>
<accession>A0A818IZF6</accession>